<dbReference type="PANTHER" id="PTHR13379:SF0">
    <property type="entry name" value="UPF0415 PROTEIN C7ORF25"/>
    <property type="match status" value="1"/>
</dbReference>
<sequence>MEGGCAAVGSWEAVEEAKRSCKAVSDKIQSFNHLTASCKHTLLRLLQSELSFLNRLPHHPPNNPSSSPSTLILSVNVGHLEAVTHILQQPFVTGVSRVCKPIPVPPAFETGDKPAKGIHVDIVCTLNGKPVWFIVSDRNPKYISWGGDGRKGLRARIEQVLSVARSSAALRPSSLILFFSNGLENGVCQRLRNEFGALNFEMDFSYFDYGFDEELEDEWVDVYGRSFRKALVLEIKIACPENAILLGTHCGFSDSSDSDVRLVDSGEQIDQNLDASFQDLISQIKFSSLKFAFLEDFSLPEDLPSVAGFVNFDTTALIAIVSGISNGNTKKLLATPEEELRSRFKSNYKFVIAQVMSEIKSPIHKELGVVVFGKRGIICESVCSEFKGIVAMCGGPNEKLRANFLLKQLTSALLVIVLTRLFAYAFRQWIVPDSPSVRMMSLPTTRKLALKNKVVFGTGDYWHAPTLTSNMAFVRAISQTGMSLFTLEHRPRALTGD</sequence>
<feature type="domain" description="DUF1308" evidence="1">
    <location>
        <begin position="430"/>
        <end position="495"/>
    </location>
</feature>
<evidence type="ECO:0000259" key="1">
    <source>
        <dbReference type="Pfam" id="PF07000"/>
    </source>
</evidence>
<dbReference type="Pfam" id="PF07000">
    <property type="entry name" value="DUF1308"/>
    <property type="match status" value="2"/>
</dbReference>
<feature type="domain" description="DUF1308" evidence="1">
    <location>
        <begin position="310"/>
        <end position="410"/>
    </location>
</feature>
<keyword evidence="3" id="KW-1185">Reference proteome</keyword>
<protein>
    <recommendedName>
        <fullName evidence="1">DUF1308 domain-containing protein</fullName>
    </recommendedName>
</protein>
<name>A0AA89AG95_9ASTE</name>
<dbReference type="InterPro" id="IPR010733">
    <property type="entry name" value="DUF1308"/>
</dbReference>
<dbReference type="AlphaFoldDB" id="A0AA89AG95"/>
<reference evidence="2" key="1">
    <citation type="submission" date="2022-12" db="EMBL/GenBank/DDBJ databases">
        <title>Draft genome assemblies for two species of Escallonia (Escalloniales).</title>
        <authorList>
            <person name="Chanderbali A."/>
            <person name="Dervinis C."/>
            <person name="Anghel I."/>
            <person name="Soltis D."/>
            <person name="Soltis P."/>
            <person name="Zapata F."/>
        </authorList>
    </citation>
    <scope>NUCLEOTIDE SEQUENCE</scope>
    <source>
        <strain evidence="2">UCBG64.0493</strain>
        <tissue evidence="2">Leaf</tissue>
    </source>
</reference>
<comment type="caution">
    <text evidence="2">The sequence shown here is derived from an EMBL/GenBank/DDBJ whole genome shotgun (WGS) entry which is preliminary data.</text>
</comment>
<dbReference type="PANTHER" id="PTHR13379">
    <property type="entry name" value="UNCHARACTERIZED DUF1308"/>
    <property type="match status" value="1"/>
</dbReference>
<dbReference type="EMBL" id="JAVXUP010002787">
    <property type="protein sequence ID" value="KAK3001423.1"/>
    <property type="molecule type" value="Genomic_DNA"/>
</dbReference>
<proteinExistence type="predicted"/>
<gene>
    <name evidence="2" type="ORF">RJ639_020935</name>
</gene>
<evidence type="ECO:0000313" key="3">
    <source>
        <dbReference type="Proteomes" id="UP001188597"/>
    </source>
</evidence>
<organism evidence="2 3">
    <name type="scientific">Escallonia herrerae</name>
    <dbReference type="NCBI Taxonomy" id="1293975"/>
    <lineage>
        <taxon>Eukaryota</taxon>
        <taxon>Viridiplantae</taxon>
        <taxon>Streptophyta</taxon>
        <taxon>Embryophyta</taxon>
        <taxon>Tracheophyta</taxon>
        <taxon>Spermatophyta</taxon>
        <taxon>Magnoliopsida</taxon>
        <taxon>eudicotyledons</taxon>
        <taxon>Gunneridae</taxon>
        <taxon>Pentapetalae</taxon>
        <taxon>asterids</taxon>
        <taxon>campanulids</taxon>
        <taxon>Escalloniales</taxon>
        <taxon>Escalloniaceae</taxon>
        <taxon>Escallonia</taxon>
    </lineage>
</organism>
<accession>A0AA89AG95</accession>
<evidence type="ECO:0000313" key="2">
    <source>
        <dbReference type="EMBL" id="KAK3001423.1"/>
    </source>
</evidence>
<dbReference type="Proteomes" id="UP001188597">
    <property type="component" value="Unassembled WGS sequence"/>
</dbReference>